<dbReference type="PANTHER" id="PTHR12801">
    <property type="entry name" value="RNA EXONUCLEASE REXO1 / RECO3 FAMILY MEMBER-RELATED"/>
    <property type="match status" value="1"/>
</dbReference>
<dbReference type="SMART" id="SM00355">
    <property type="entry name" value="ZnF_C2H2"/>
    <property type="match status" value="2"/>
</dbReference>
<keyword evidence="8" id="KW-1185">Reference proteome</keyword>
<organism evidence="7 8">
    <name type="scientific">Polytolypa hystricis (strain UAMH7299)</name>
    <dbReference type="NCBI Taxonomy" id="1447883"/>
    <lineage>
        <taxon>Eukaryota</taxon>
        <taxon>Fungi</taxon>
        <taxon>Dikarya</taxon>
        <taxon>Ascomycota</taxon>
        <taxon>Pezizomycotina</taxon>
        <taxon>Eurotiomycetes</taxon>
        <taxon>Eurotiomycetidae</taxon>
        <taxon>Onygenales</taxon>
        <taxon>Onygenales incertae sedis</taxon>
        <taxon>Polytolypa</taxon>
    </lineage>
</organism>
<protein>
    <recommendedName>
        <fullName evidence="6">C2H2-type domain-containing protein</fullName>
    </recommendedName>
</protein>
<dbReference type="InterPro" id="IPR036236">
    <property type="entry name" value="Znf_C2H2_sf"/>
</dbReference>
<keyword evidence="3" id="KW-0269">Exonuclease</keyword>
<dbReference type="Proteomes" id="UP000224634">
    <property type="component" value="Unassembled WGS sequence"/>
</dbReference>
<evidence type="ECO:0000313" key="8">
    <source>
        <dbReference type="Proteomes" id="UP000224634"/>
    </source>
</evidence>
<name>A0A2B7XW88_POLH7</name>
<dbReference type="PANTHER" id="PTHR12801:SF114">
    <property type="entry name" value="EXONUCLEASE, PUTATIVE (AFU_ORTHOLOGUE AFUA_7G00870)-RELATED"/>
    <property type="match status" value="1"/>
</dbReference>
<dbReference type="EMBL" id="PDNA01000113">
    <property type="protein sequence ID" value="PGH12767.1"/>
    <property type="molecule type" value="Genomic_DNA"/>
</dbReference>
<evidence type="ECO:0000313" key="7">
    <source>
        <dbReference type="EMBL" id="PGH12767.1"/>
    </source>
</evidence>
<feature type="compositionally biased region" description="Low complexity" evidence="5">
    <location>
        <begin position="142"/>
        <end position="155"/>
    </location>
</feature>
<keyword evidence="4" id="KW-0862">Zinc</keyword>
<feature type="region of interest" description="Disordered" evidence="5">
    <location>
        <begin position="302"/>
        <end position="323"/>
    </location>
</feature>
<dbReference type="Pfam" id="PF00929">
    <property type="entry name" value="RNase_T"/>
    <property type="match status" value="1"/>
</dbReference>
<keyword evidence="4" id="KW-0863">Zinc-finger</keyword>
<dbReference type="InterPro" id="IPR013087">
    <property type="entry name" value="Znf_C2H2_type"/>
</dbReference>
<dbReference type="GO" id="GO:0005634">
    <property type="term" value="C:nucleus"/>
    <property type="evidence" value="ECO:0007669"/>
    <property type="project" value="TreeGrafter"/>
</dbReference>
<dbReference type="GO" id="GO:0004527">
    <property type="term" value="F:exonuclease activity"/>
    <property type="evidence" value="ECO:0007669"/>
    <property type="project" value="UniProtKB-KW"/>
</dbReference>
<dbReference type="GO" id="GO:0008270">
    <property type="term" value="F:zinc ion binding"/>
    <property type="evidence" value="ECO:0007669"/>
    <property type="project" value="UniProtKB-KW"/>
</dbReference>
<dbReference type="InterPro" id="IPR047021">
    <property type="entry name" value="REXO1/3/4-like"/>
</dbReference>
<dbReference type="AlphaFoldDB" id="A0A2B7XW88"/>
<feature type="region of interest" description="Disordered" evidence="5">
    <location>
        <begin position="512"/>
        <end position="532"/>
    </location>
</feature>
<keyword evidence="2" id="KW-0378">Hydrolase</keyword>
<dbReference type="InterPro" id="IPR012337">
    <property type="entry name" value="RNaseH-like_sf"/>
</dbReference>
<dbReference type="InterPro" id="IPR013520">
    <property type="entry name" value="Ribonucl_H"/>
</dbReference>
<comment type="caution">
    <text evidence="7">The sequence shown here is derived from an EMBL/GenBank/DDBJ whole genome shotgun (WGS) entry which is preliminary data.</text>
</comment>
<evidence type="ECO:0000256" key="1">
    <source>
        <dbReference type="ARBA" id="ARBA00022722"/>
    </source>
</evidence>
<evidence type="ECO:0000256" key="3">
    <source>
        <dbReference type="ARBA" id="ARBA00022839"/>
    </source>
</evidence>
<feature type="region of interest" description="Disordered" evidence="5">
    <location>
        <begin position="127"/>
        <end position="189"/>
    </location>
</feature>
<dbReference type="GO" id="GO:0003676">
    <property type="term" value="F:nucleic acid binding"/>
    <property type="evidence" value="ECO:0007669"/>
    <property type="project" value="InterPro"/>
</dbReference>
<sequence>MGPAQKQTQAHHNASTLHSTNTIRSPVRCGDCDREFCATNALTMHLRTAAHRNKSRNATQGLPKSDLVDRGPPPSISMEGTTKLAVSTREDVKAIPTKHHRKTVSVHACFSCNREFVNAMGLRMHKRTSKKHKENVIPVGPSTPSAPTKAAPSHKAGARPMPVAAAGTDLPKTQPSKKTPRSNFDNAPSQLANLPWSTIVAEERMEVLSSILQKCHSLDELTKNHYLLEKDISNNINDYVACTKCGTLQMDCRGKREKCWYHPSAPLPMRALRKPKNTPDLIYLCCFKQGRGCAMTKKHVFKRANPQNTKRDELSPRRQPSQLQKRRVVALDCEMVGVASGYDEVVSLGAVDVLTGDVLINALVVPTETVIAWRTSVSGVTPEMLRGAVTRGEALIGWQHARTELWKHIDAETILVGHSLNHDLRALHMVHTTVVDSAILTKSAVDPKCPRTWGLKSLCEELLSMEIQTGKGGHDCLEDTFAAREVVLWCLRNPDLLDDWAERMREILASKESKKGKKSLNTGDSEDGACDE</sequence>
<dbReference type="InterPro" id="IPR036397">
    <property type="entry name" value="RNaseH_sf"/>
</dbReference>
<evidence type="ECO:0000256" key="5">
    <source>
        <dbReference type="SAM" id="MobiDB-lite"/>
    </source>
</evidence>
<feature type="domain" description="C2H2-type" evidence="6">
    <location>
        <begin position="27"/>
        <end position="56"/>
    </location>
</feature>
<dbReference type="PROSITE" id="PS50157">
    <property type="entry name" value="ZINC_FINGER_C2H2_2"/>
    <property type="match status" value="2"/>
</dbReference>
<dbReference type="STRING" id="1447883.A0A2B7XW88"/>
<evidence type="ECO:0000256" key="4">
    <source>
        <dbReference type="PROSITE-ProRule" id="PRU00042"/>
    </source>
</evidence>
<dbReference type="SMART" id="SM00479">
    <property type="entry name" value="EXOIII"/>
    <property type="match status" value="1"/>
</dbReference>
<reference evidence="7 8" key="1">
    <citation type="submission" date="2017-10" db="EMBL/GenBank/DDBJ databases">
        <title>Comparative genomics in systemic dimorphic fungi from Ajellomycetaceae.</title>
        <authorList>
            <person name="Munoz J.F."/>
            <person name="Mcewen J.G."/>
            <person name="Clay O.K."/>
            <person name="Cuomo C.A."/>
        </authorList>
    </citation>
    <scope>NUCLEOTIDE SEQUENCE [LARGE SCALE GENOMIC DNA]</scope>
    <source>
        <strain evidence="7 8">UAMH7299</strain>
    </source>
</reference>
<evidence type="ECO:0000256" key="2">
    <source>
        <dbReference type="ARBA" id="ARBA00022801"/>
    </source>
</evidence>
<keyword evidence="1" id="KW-0540">Nuclease</keyword>
<dbReference type="GO" id="GO:0006364">
    <property type="term" value="P:rRNA processing"/>
    <property type="evidence" value="ECO:0007669"/>
    <property type="project" value="TreeGrafter"/>
</dbReference>
<dbReference type="PROSITE" id="PS00028">
    <property type="entry name" value="ZINC_FINGER_C2H2_1"/>
    <property type="match status" value="1"/>
</dbReference>
<evidence type="ECO:0000259" key="6">
    <source>
        <dbReference type="PROSITE" id="PS50157"/>
    </source>
</evidence>
<dbReference type="Gene3D" id="3.30.420.10">
    <property type="entry name" value="Ribonuclease H-like superfamily/Ribonuclease H"/>
    <property type="match status" value="1"/>
</dbReference>
<dbReference type="SUPFAM" id="SSF57667">
    <property type="entry name" value="beta-beta-alpha zinc fingers"/>
    <property type="match status" value="1"/>
</dbReference>
<proteinExistence type="predicted"/>
<dbReference type="OrthoDB" id="16516at2759"/>
<gene>
    <name evidence="7" type="ORF">AJ80_06591</name>
</gene>
<feature type="region of interest" description="Disordered" evidence="5">
    <location>
        <begin position="1"/>
        <end position="24"/>
    </location>
</feature>
<dbReference type="SUPFAM" id="SSF53098">
    <property type="entry name" value="Ribonuclease H-like"/>
    <property type="match status" value="1"/>
</dbReference>
<feature type="domain" description="C2H2-type" evidence="6">
    <location>
        <begin position="107"/>
        <end position="134"/>
    </location>
</feature>
<keyword evidence="4" id="KW-0479">Metal-binding</keyword>
<feature type="compositionally biased region" description="Polar residues" evidence="5">
    <location>
        <begin position="171"/>
        <end position="189"/>
    </location>
</feature>
<feature type="region of interest" description="Disordered" evidence="5">
    <location>
        <begin position="49"/>
        <end position="79"/>
    </location>
</feature>
<dbReference type="GO" id="GO:0000027">
    <property type="term" value="P:ribosomal large subunit assembly"/>
    <property type="evidence" value="ECO:0007669"/>
    <property type="project" value="TreeGrafter"/>
</dbReference>
<dbReference type="CDD" id="cd06137">
    <property type="entry name" value="DEDDh_RNase"/>
    <property type="match status" value="1"/>
</dbReference>
<accession>A0A2B7XW88</accession>